<sequence>MSAGPLDGVRVVELGGIGPAPFACMMLADLGADVIRIDRPGAELHPVMHRNRRSIALDLKSPEGRAIAMRLVATSDVAIEGFRPGVAERLGLGPDDVSREAPHVVYGRMTGWGQDGPWAQLPGHDINYIALTGALHAIGPADGDPVVPLNLIGDFGGGGMLLAYGVLAAVVSARTTGRGQVVDAAMIDGSAALMAMLHGYLAEGRWVDERGVNHLDGGAPYYRTYACSDGRHVAVGCIEPQFYASLLEGLDLGDDPDFAAQDDRSRWPSMVHRLQAIFGSRPRDEWAEVFATSSACVTPVLSIGEAPLHPHHVERQTYTSLGEGHMARPVPRFAGTPAAEPRLAPVVGSDGLALLGELGLEAAEVRSHLEAGVVVLPPSATDEGGPR</sequence>
<evidence type="ECO:0000313" key="1">
    <source>
        <dbReference type="EMBL" id="MCQ8835956.1"/>
    </source>
</evidence>
<proteinExistence type="predicted"/>
<dbReference type="InterPro" id="IPR003673">
    <property type="entry name" value="CoA-Trfase_fam_III"/>
</dbReference>
<dbReference type="AlphaFoldDB" id="A0A9X2M6H8"/>
<gene>
    <name evidence="1" type="ORF">NQU54_44815</name>
</gene>
<dbReference type="PANTHER" id="PTHR48228">
    <property type="entry name" value="SUCCINYL-COA--D-CITRAMALATE COA-TRANSFERASE"/>
    <property type="match status" value="1"/>
</dbReference>
<dbReference type="RefSeq" id="WP_257636046.1">
    <property type="nucleotide sequence ID" value="NZ_JANIIC010000098.1"/>
</dbReference>
<dbReference type="SUPFAM" id="SSF89796">
    <property type="entry name" value="CoA-transferase family III (CaiB/BaiF)"/>
    <property type="match status" value="1"/>
</dbReference>
<keyword evidence="2" id="KW-1185">Reference proteome</keyword>
<dbReference type="EMBL" id="JANIIC010000098">
    <property type="protein sequence ID" value="MCQ8835956.1"/>
    <property type="molecule type" value="Genomic_DNA"/>
</dbReference>
<dbReference type="Pfam" id="PF02515">
    <property type="entry name" value="CoA_transf_3"/>
    <property type="match status" value="1"/>
</dbReference>
<dbReference type="GO" id="GO:0016740">
    <property type="term" value="F:transferase activity"/>
    <property type="evidence" value="ECO:0007669"/>
    <property type="project" value="UniProtKB-KW"/>
</dbReference>
<dbReference type="InterPro" id="IPR044855">
    <property type="entry name" value="CoA-Trfase_III_dom3_sf"/>
</dbReference>
<dbReference type="Proteomes" id="UP001142400">
    <property type="component" value="Unassembled WGS sequence"/>
</dbReference>
<name>A0A9X2M6H8_STRMQ</name>
<reference evidence="1" key="1">
    <citation type="submission" date="2022-06" db="EMBL/GenBank/DDBJ databases">
        <title>WGS of actinobacteria.</title>
        <authorList>
            <person name="Thawai C."/>
        </authorList>
    </citation>
    <scope>NUCLEOTIDE SEQUENCE</scope>
    <source>
        <strain evidence="1">DSM 42010</strain>
    </source>
</reference>
<keyword evidence="1" id="KW-0808">Transferase</keyword>
<dbReference type="Gene3D" id="3.40.50.10540">
    <property type="entry name" value="Crotonobetainyl-coa:carnitine coa-transferase, domain 1"/>
    <property type="match status" value="1"/>
</dbReference>
<accession>A0A9X2M6H8</accession>
<evidence type="ECO:0000313" key="2">
    <source>
        <dbReference type="Proteomes" id="UP001142400"/>
    </source>
</evidence>
<organism evidence="1 2">
    <name type="scientific">Streptomyces malaysiensis subsp. samsunensis</name>
    <dbReference type="NCBI Taxonomy" id="459658"/>
    <lineage>
        <taxon>Bacteria</taxon>
        <taxon>Bacillati</taxon>
        <taxon>Actinomycetota</taxon>
        <taxon>Actinomycetes</taxon>
        <taxon>Kitasatosporales</taxon>
        <taxon>Streptomycetaceae</taxon>
        <taxon>Streptomyces</taxon>
        <taxon>Streptomyces violaceusniger group</taxon>
    </lineage>
</organism>
<comment type="caution">
    <text evidence="1">The sequence shown here is derived from an EMBL/GenBank/DDBJ whole genome shotgun (WGS) entry which is preliminary data.</text>
</comment>
<dbReference type="PANTHER" id="PTHR48228:SF5">
    <property type="entry name" value="ALPHA-METHYLACYL-COA RACEMASE"/>
    <property type="match status" value="1"/>
</dbReference>
<dbReference type="Gene3D" id="3.30.1540.10">
    <property type="entry name" value="formyl-coa transferase, domain 3"/>
    <property type="match status" value="1"/>
</dbReference>
<dbReference type="InterPro" id="IPR050509">
    <property type="entry name" value="CoA-transferase_III"/>
</dbReference>
<protein>
    <submittedName>
        <fullName evidence="1">CoA transferase</fullName>
    </submittedName>
</protein>
<dbReference type="InterPro" id="IPR023606">
    <property type="entry name" value="CoA-Trfase_III_dom_1_sf"/>
</dbReference>